<dbReference type="Proteomes" id="UP000095576">
    <property type="component" value="Unassembled WGS sequence"/>
</dbReference>
<dbReference type="KEGG" id="btho:Btheta7330_02521"/>
<evidence type="ECO:0000313" key="2">
    <source>
        <dbReference type="EMBL" id="CUO89878.1"/>
    </source>
</evidence>
<reference evidence="2 3" key="1">
    <citation type="submission" date="2015-09" db="EMBL/GenBank/DDBJ databases">
        <authorList>
            <consortium name="Pathogen Informatics"/>
        </authorList>
    </citation>
    <scope>NUCLEOTIDE SEQUENCE [LARGE SCALE GENOMIC DNA]</scope>
    <source>
        <strain evidence="2 3">2789STDY5834899</strain>
    </source>
</reference>
<accession>A0A0N7IA70</accession>
<organism evidence="2 3">
    <name type="scientific">Bacteroides thetaiotaomicron</name>
    <dbReference type="NCBI Taxonomy" id="818"/>
    <lineage>
        <taxon>Bacteria</taxon>
        <taxon>Pseudomonadati</taxon>
        <taxon>Bacteroidota</taxon>
        <taxon>Bacteroidia</taxon>
        <taxon>Bacteroidales</taxon>
        <taxon>Bacteroidaceae</taxon>
        <taxon>Bacteroides</taxon>
    </lineage>
</organism>
<evidence type="ECO:0000256" key="1">
    <source>
        <dbReference type="SAM" id="MobiDB-lite"/>
    </source>
</evidence>
<name>A0A0N7IA70_BACT4</name>
<feature type="compositionally biased region" description="Basic and acidic residues" evidence="1">
    <location>
        <begin position="9"/>
        <end position="29"/>
    </location>
</feature>
<evidence type="ECO:0000313" key="3">
    <source>
        <dbReference type="Proteomes" id="UP000095576"/>
    </source>
</evidence>
<protein>
    <submittedName>
        <fullName evidence="2">Uncharacterized protein</fullName>
    </submittedName>
</protein>
<sequence length="29" mass="3340">MCGNMARIYDLRGTSEENVKEDLKSSQYT</sequence>
<gene>
    <name evidence="2" type="ORF">ERS852511_00507</name>
</gene>
<proteinExistence type="predicted"/>
<dbReference type="AlphaFoldDB" id="A0A0N7IA70"/>
<dbReference type="PATRIC" id="fig|818.23.peg.2599"/>
<feature type="region of interest" description="Disordered" evidence="1">
    <location>
        <begin position="1"/>
        <end position="29"/>
    </location>
</feature>
<dbReference type="EMBL" id="CZAP01000001">
    <property type="protein sequence ID" value="CUO89878.1"/>
    <property type="molecule type" value="Genomic_DNA"/>
</dbReference>